<dbReference type="EMBL" id="MFTS01000007">
    <property type="protein sequence ID" value="OGI67932.1"/>
    <property type="molecule type" value="Genomic_DNA"/>
</dbReference>
<sequence length="81" mass="9352">MRPERGWIPQFAHFTKMDYRTRWALGIFIPLALGMTLIASVQKDDNIQVHYLILGITLLWISGLVTGYVLGRPLPKQRTEQ</sequence>
<gene>
    <name evidence="2" type="ORF">A2738_03740</name>
</gene>
<comment type="caution">
    <text evidence="2">The sequence shown here is derived from an EMBL/GenBank/DDBJ whole genome shotgun (WGS) entry which is preliminary data.</text>
</comment>
<evidence type="ECO:0000256" key="1">
    <source>
        <dbReference type="SAM" id="Phobius"/>
    </source>
</evidence>
<evidence type="ECO:0000313" key="2">
    <source>
        <dbReference type="EMBL" id="OGI67932.1"/>
    </source>
</evidence>
<organism evidence="2 3">
    <name type="scientific">Candidatus Nomurabacteria bacterium RIFCSPHIGHO2_01_FULL_42_15</name>
    <dbReference type="NCBI Taxonomy" id="1801742"/>
    <lineage>
        <taxon>Bacteria</taxon>
        <taxon>Candidatus Nomuraibacteriota</taxon>
    </lineage>
</organism>
<proteinExistence type="predicted"/>
<protein>
    <submittedName>
        <fullName evidence="2">Uncharacterized protein</fullName>
    </submittedName>
</protein>
<dbReference type="Proteomes" id="UP000178235">
    <property type="component" value="Unassembled WGS sequence"/>
</dbReference>
<reference evidence="2 3" key="1">
    <citation type="journal article" date="2016" name="Nat. Commun.">
        <title>Thousands of microbial genomes shed light on interconnected biogeochemical processes in an aquifer system.</title>
        <authorList>
            <person name="Anantharaman K."/>
            <person name="Brown C.T."/>
            <person name="Hug L.A."/>
            <person name="Sharon I."/>
            <person name="Castelle C.J."/>
            <person name="Probst A.J."/>
            <person name="Thomas B.C."/>
            <person name="Singh A."/>
            <person name="Wilkins M.J."/>
            <person name="Karaoz U."/>
            <person name="Brodie E.L."/>
            <person name="Williams K.H."/>
            <person name="Hubbard S.S."/>
            <person name="Banfield J.F."/>
        </authorList>
    </citation>
    <scope>NUCLEOTIDE SEQUENCE [LARGE SCALE GENOMIC DNA]</scope>
</reference>
<feature type="transmembrane region" description="Helical" evidence="1">
    <location>
        <begin position="51"/>
        <end position="71"/>
    </location>
</feature>
<evidence type="ECO:0000313" key="3">
    <source>
        <dbReference type="Proteomes" id="UP000178235"/>
    </source>
</evidence>
<dbReference type="AlphaFoldDB" id="A0A1F6VEA0"/>
<feature type="transmembrane region" description="Helical" evidence="1">
    <location>
        <begin position="21"/>
        <end position="39"/>
    </location>
</feature>
<keyword evidence="1" id="KW-0472">Membrane</keyword>
<name>A0A1F6VEA0_9BACT</name>
<keyword evidence="1" id="KW-1133">Transmembrane helix</keyword>
<accession>A0A1F6VEA0</accession>
<keyword evidence="1" id="KW-0812">Transmembrane</keyword>